<feature type="binding site" evidence="4">
    <location>
        <begin position="148"/>
        <end position="152"/>
    </location>
    <ligand>
        <name>AMP</name>
        <dbReference type="ChEBI" id="CHEBI:456215"/>
    </ligand>
</feature>
<organism evidence="8 9">
    <name type="scientific">Labeo rohita</name>
    <name type="common">Indian major carp</name>
    <name type="synonym">Cyprinus rohita</name>
    <dbReference type="NCBI Taxonomy" id="84645"/>
    <lineage>
        <taxon>Eukaryota</taxon>
        <taxon>Metazoa</taxon>
        <taxon>Chordata</taxon>
        <taxon>Craniata</taxon>
        <taxon>Vertebrata</taxon>
        <taxon>Euteleostomi</taxon>
        <taxon>Actinopterygii</taxon>
        <taxon>Neopterygii</taxon>
        <taxon>Teleostei</taxon>
        <taxon>Ostariophysi</taxon>
        <taxon>Cypriniformes</taxon>
        <taxon>Cyprinidae</taxon>
        <taxon>Labeoninae</taxon>
        <taxon>Labeonini</taxon>
        <taxon>Labeo</taxon>
    </lineage>
</organism>
<feature type="binding site" evidence="5">
    <location>
        <position position="254"/>
    </location>
    <ligand>
        <name>Zn(2+)</name>
        <dbReference type="ChEBI" id="CHEBI:29105"/>
        <label>1</label>
    </ligand>
</feature>
<feature type="binding site" evidence="4">
    <location>
        <position position="189"/>
    </location>
    <ligand>
        <name>AMP</name>
        <dbReference type="ChEBI" id="CHEBI:456215"/>
    </ligand>
</feature>
<feature type="domain" description="PDEase" evidence="7">
    <location>
        <begin position="211"/>
        <end position="366"/>
    </location>
</feature>
<name>A0A498NHS1_LABRO</name>
<dbReference type="InterPro" id="IPR036971">
    <property type="entry name" value="PDEase_catalytic_dom_sf"/>
</dbReference>
<evidence type="ECO:0000256" key="1">
    <source>
        <dbReference type="ARBA" id="ARBA00022723"/>
    </source>
</evidence>
<dbReference type="InterPro" id="IPR023088">
    <property type="entry name" value="PDEase"/>
</dbReference>
<feature type="binding site" evidence="5">
    <location>
        <position position="188"/>
    </location>
    <ligand>
        <name>Zn(2+)</name>
        <dbReference type="ChEBI" id="CHEBI:29105"/>
        <label>1</label>
    </ligand>
</feature>
<dbReference type="SMART" id="SM00471">
    <property type="entry name" value="HDc"/>
    <property type="match status" value="1"/>
</dbReference>
<dbReference type="InterPro" id="IPR003607">
    <property type="entry name" value="HD/PDEase_dom"/>
</dbReference>
<dbReference type="PROSITE" id="PS51845">
    <property type="entry name" value="PDEASE_I_2"/>
    <property type="match status" value="2"/>
</dbReference>
<evidence type="ECO:0000313" key="8">
    <source>
        <dbReference type="EMBL" id="RXN31369.1"/>
    </source>
</evidence>
<sequence>MGAFVVTDYLFRAAAEAGPHDILKLYNTKGNIINISPQLAPNSPHSCYKLEVVAADCNSELLGSDLAVALGFDLSSMEKSSLEVSEEVRQYLKTPTFDNWQWEDAEIMVLLQVMYTDLDFISTFNIELDVLQQFLYEVYRRYNNIPFHNFKHCFCVTQMMYGLIWLTDLRSKIDSVDLLIMLTSAVCHDLDHTGYNNAYQINARTELALRCILATDMTRHTEILNKFKTILPVFDFSNKDHRDVLMMIMIKVSDISNEARPMDVAEPWLDCLLQEFFNQSDMEKLEGLPVTPFMDRDKVTKPSSQTGFIRFVLFPLFIELANLFPCLEQHIIDPVRKALDYYTEMEKALEREKQNRAQSEKMVKPSTSKEPEAHPEPGGTTKPVNL</sequence>
<gene>
    <name evidence="8" type="ORF">ROHU_017033</name>
</gene>
<dbReference type="GO" id="GO:0007165">
    <property type="term" value="P:signal transduction"/>
    <property type="evidence" value="ECO:0007669"/>
    <property type="project" value="InterPro"/>
</dbReference>
<dbReference type="PRINTS" id="PR00387">
    <property type="entry name" value="PDIESTERASE1"/>
</dbReference>
<feature type="binding site" evidence="5">
    <location>
        <position position="152"/>
    </location>
    <ligand>
        <name>Zn(2+)</name>
        <dbReference type="ChEBI" id="CHEBI:29105"/>
        <label>1</label>
    </ligand>
</feature>
<proteinExistence type="predicted"/>
<feature type="active site" description="Proton donor" evidence="3">
    <location>
        <position position="148"/>
    </location>
</feature>
<accession>A0A498NHS1</accession>
<evidence type="ECO:0000256" key="6">
    <source>
        <dbReference type="SAM" id="MobiDB-lite"/>
    </source>
</evidence>
<dbReference type="CDD" id="cd00077">
    <property type="entry name" value="HDc"/>
    <property type="match status" value="1"/>
</dbReference>
<dbReference type="Pfam" id="PF00233">
    <property type="entry name" value="PDEase_I"/>
    <property type="match status" value="2"/>
</dbReference>
<dbReference type="GO" id="GO:0004114">
    <property type="term" value="F:3',5'-cyclic-nucleotide phosphodiesterase activity"/>
    <property type="evidence" value="ECO:0007669"/>
    <property type="project" value="InterPro"/>
</dbReference>
<dbReference type="GO" id="GO:0046872">
    <property type="term" value="F:metal ion binding"/>
    <property type="evidence" value="ECO:0007669"/>
    <property type="project" value="UniProtKB-KW"/>
</dbReference>
<evidence type="ECO:0000313" key="9">
    <source>
        <dbReference type="Proteomes" id="UP000290572"/>
    </source>
</evidence>
<dbReference type="AlphaFoldDB" id="A0A498NHS1"/>
<reference evidence="8 9" key="1">
    <citation type="submission" date="2018-03" db="EMBL/GenBank/DDBJ databases">
        <title>Draft genome sequence of Rohu Carp (Labeo rohita).</title>
        <authorList>
            <person name="Das P."/>
            <person name="Kushwaha B."/>
            <person name="Joshi C.G."/>
            <person name="Kumar D."/>
            <person name="Nagpure N.S."/>
            <person name="Sahoo L."/>
            <person name="Das S.P."/>
            <person name="Bit A."/>
            <person name="Patnaik S."/>
            <person name="Meher P.K."/>
            <person name="Jayasankar P."/>
            <person name="Koringa P.G."/>
            <person name="Patel N.V."/>
            <person name="Hinsu A.T."/>
            <person name="Kumar R."/>
            <person name="Pandey M."/>
            <person name="Agarwal S."/>
            <person name="Srivastava S."/>
            <person name="Singh M."/>
            <person name="Iquebal M.A."/>
            <person name="Jaiswal S."/>
            <person name="Angadi U.B."/>
            <person name="Kumar N."/>
            <person name="Raza M."/>
            <person name="Shah T.M."/>
            <person name="Rai A."/>
            <person name="Jena J.K."/>
        </authorList>
    </citation>
    <scope>NUCLEOTIDE SEQUENCE [LARGE SCALE GENOMIC DNA]</scope>
    <source>
        <strain evidence="8">DASCIFA01</strain>
        <tissue evidence="8">Testis</tissue>
    </source>
</reference>
<feature type="binding site" evidence="4">
    <location>
        <position position="305"/>
    </location>
    <ligand>
        <name>AMP</name>
        <dbReference type="ChEBI" id="CHEBI:456215"/>
    </ligand>
</feature>
<feature type="compositionally biased region" description="Basic and acidic residues" evidence="6">
    <location>
        <begin position="349"/>
        <end position="375"/>
    </location>
</feature>
<dbReference type="InterPro" id="IPR023174">
    <property type="entry name" value="PDEase_CS"/>
</dbReference>
<dbReference type="InterPro" id="IPR002073">
    <property type="entry name" value="PDEase_catalytic_dom"/>
</dbReference>
<evidence type="ECO:0000256" key="4">
    <source>
        <dbReference type="PIRSR" id="PIRSR623088-2"/>
    </source>
</evidence>
<feature type="binding site" evidence="5">
    <location>
        <position position="189"/>
    </location>
    <ligand>
        <name>Zn(2+)</name>
        <dbReference type="ChEBI" id="CHEBI:29105"/>
        <label>2</label>
    </ligand>
</feature>
<dbReference type="STRING" id="84645.A0A498NHS1"/>
<dbReference type="Proteomes" id="UP000290572">
    <property type="component" value="Unassembled WGS sequence"/>
</dbReference>
<keyword evidence="9" id="KW-1185">Reference proteome</keyword>
<dbReference type="PROSITE" id="PS00126">
    <property type="entry name" value="PDEASE_I_1"/>
    <property type="match status" value="1"/>
</dbReference>
<evidence type="ECO:0000256" key="2">
    <source>
        <dbReference type="ARBA" id="ARBA00022801"/>
    </source>
</evidence>
<evidence type="ECO:0000256" key="3">
    <source>
        <dbReference type="PIRSR" id="PIRSR623088-1"/>
    </source>
</evidence>
<keyword evidence="1 5" id="KW-0479">Metal-binding</keyword>
<evidence type="ECO:0000256" key="5">
    <source>
        <dbReference type="PIRSR" id="PIRSR623088-3"/>
    </source>
</evidence>
<evidence type="ECO:0000259" key="7">
    <source>
        <dbReference type="PROSITE" id="PS51845"/>
    </source>
</evidence>
<feature type="binding site" evidence="4">
    <location>
        <position position="254"/>
    </location>
    <ligand>
        <name>AMP</name>
        <dbReference type="ChEBI" id="CHEBI:456215"/>
    </ligand>
</feature>
<keyword evidence="2" id="KW-0378">Hydrolase</keyword>
<feature type="region of interest" description="Disordered" evidence="6">
    <location>
        <begin position="349"/>
        <end position="386"/>
    </location>
</feature>
<dbReference type="SUPFAM" id="SSF109604">
    <property type="entry name" value="HD-domain/PDEase-like"/>
    <property type="match status" value="1"/>
</dbReference>
<dbReference type="EMBL" id="QBIY01011468">
    <property type="protein sequence ID" value="RXN31369.1"/>
    <property type="molecule type" value="Genomic_DNA"/>
</dbReference>
<comment type="caution">
    <text evidence="8">The sequence shown here is derived from an EMBL/GenBank/DDBJ whole genome shotgun (WGS) entry which is preliminary data.</text>
</comment>
<dbReference type="PANTHER" id="PTHR11347">
    <property type="entry name" value="CYCLIC NUCLEOTIDE PHOSPHODIESTERASE"/>
    <property type="match status" value="1"/>
</dbReference>
<dbReference type="Gene3D" id="1.10.1300.10">
    <property type="entry name" value="3'5'-cyclic nucleotide phosphodiesterase, catalytic domain"/>
    <property type="match status" value="2"/>
</dbReference>
<feature type="binding site" evidence="5">
    <location>
        <position position="189"/>
    </location>
    <ligand>
        <name>Zn(2+)</name>
        <dbReference type="ChEBI" id="CHEBI:29105"/>
        <label>1</label>
    </ligand>
</feature>
<protein>
    <submittedName>
        <fullName evidence="8">High affinity cGMP-specific 3, 5-cyclic phosphodiesterase 9A-like protein</fullName>
    </submittedName>
</protein>
<feature type="domain" description="PDEase" evidence="7">
    <location>
        <begin position="58"/>
        <end position="210"/>
    </location>
</feature>